<keyword evidence="2" id="KW-1185">Reference proteome</keyword>
<proteinExistence type="predicted"/>
<evidence type="ECO:0000313" key="1">
    <source>
        <dbReference type="EMBL" id="CAB4003843.1"/>
    </source>
</evidence>
<dbReference type="InterPro" id="IPR006073">
    <property type="entry name" value="GTP-bd"/>
</dbReference>
<dbReference type="InterPro" id="IPR031167">
    <property type="entry name" value="G_OBG"/>
</dbReference>
<dbReference type="Proteomes" id="UP001152795">
    <property type="component" value="Unassembled WGS sequence"/>
</dbReference>
<feature type="non-terminal residue" evidence="1">
    <location>
        <position position="847"/>
    </location>
</feature>
<dbReference type="InterPro" id="IPR036726">
    <property type="entry name" value="GTP1_OBG_dom_sf"/>
</dbReference>
<name>A0A7D9EAL8_PARCT</name>
<dbReference type="AlphaFoldDB" id="A0A7D9EAL8"/>
<dbReference type="SUPFAM" id="SSF82051">
    <property type="entry name" value="Obg GTP-binding protein N-terminal domain"/>
    <property type="match status" value="1"/>
</dbReference>
<gene>
    <name evidence="1" type="ORF">PACLA_8A019437</name>
</gene>
<dbReference type="EMBL" id="CACRXK020004739">
    <property type="protein sequence ID" value="CAB4003843.1"/>
    <property type="molecule type" value="Genomic_DNA"/>
</dbReference>
<reference evidence="1" key="1">
    <citation type="submission" date="2020-04" db="EMBL/GenBank/DDBJ databases">
        <authorList>
            <person name="Alioto T."/>
            <person name="Alioto T."/>
            <person name="Gomez Garrido J."/>
        </authorList>
    </citation>
    <scope>NUCLEOTIDE SEQUENCE</scope>
    <source>
        <strain evidence="1">A484AB</strain>
    </source>
</reference>
<dbReference type="PROSITE" id="PS51710">
    <property type="entry name" value="G_OBG"/>
    <property type="match status" value="1"/>
</dbReference>
<dbReference type="InterPro" id="IPR005135">
    <property type="entry name" value="Endo/exonuclease/phosphatase"/>
</dbReference>
<protein>
    <submittedName>
        <fullName evidence="1">GTP-binding 10 isoform X1</fullName>
    </submittedName>
</protein>
<dbReference type="PANTHER" id="PTHR11702:SF43">
    <property type="entry name" value="GTP-BINDING PROTEIN 10"/>
    <property type="match status" value="1"/>
</dbReference>
<dbReference type="Gene3D" id="3.40.50.300">
    <property type="entry name" value="P-loop containing nucleotide triphosphate hydrolases"/>
    <property type="match status" value="1"/>
</dbReference>
<dbReference type="InterPro" id="IPR036691">
    <property type="entry name" value="Endo/exonu/phosph_ase_sf"/>
</dbReference>
<organism evidence="1 2">
    <name type="scientific">Paramuricea clavata</name>
    <name type="common">Red gorgonian</name>
    <name type="synonym">Violescent sea-whip</name>
    <dbReference type="NCBI Taxonomy" id="317549"/>
    <lineage>
        <taxon>Eukaryota</taxon>
        <taxon>Metazoa</taxon>
        <taxon>Cnidaria</taxon>
        <taxon>Anthozoa</taxon>
        <taxon>Octocorallia</taxon>
        <taxon>Malacalcyonacea</taxon>
        <taxon>Plexauridae</taxon>
        <taxon>Paramuricea</taxon>
    </lineage>
</organism>
<dbReference type="GO" id="GO:0005739">
    <property type="term" value="C:mitochondrion"/>
    <property type="evidence" value="ECO:0007669"/>
    <property type="project" value="TreeGrafter"/>
</dbReference>
<dbReference type="Pfam" id="PF01018">
    <property type="entry name" value="GTP1_OBG"/>
    <property type="match status" value="1"/>
</dbReference>
<dbReference type="InterPro" id="IPR027417">
    <property type="entry name" value="P-loop_NTPase"/>
</dbReference>
<dbReference type="Gene3D" id="2.70.210.12">
    <property type="entry name" value="GTP1/OBG domain"/>
    <property type="match status" value="1"/>
</dbReference>
<dbReference type="GO" id="GO:0003924">
    <property type="term" value="F:GTPase activity"/>
    <property type="evidence" value="ECO:0007669"/>
    <property type="project" value="InterPro"/>
</dbReference>
<sequence length="847" mass="94033">MKKLWSGIKSIINSSDNNLRAAIHLDGINGNLITDSEAVANTFNDFFVHVGKQTEQSAPMGSIPFTSFLKGDYALKKTHCRISQQQACCFITGVHHIKDVSKPAITHNNEIIFAPDLVKVKAMPFSLQEGGKHIVDILNNTTASVVVIFVRTSVLAKELVEELKENHFNAKVVDESLKFDVGKFGQSIFVVSDKMSVMVSLPPADLLIQVQAPLSGVDVMNQRLHISNFTNTLGEAVVLYNSNDVNFISKLGEIAEVTNANSVSQHVPVQDKKPMITSKHEVNLPTLHEDIESPAVSRKVKTTLFKPVYPHQGTKIARTSFVDRVRLYAIAGSGGNGSPRTGARGGDGGDIILECRSRATLRHFRFKENRRPKAGHGQHCSTQAKRVHGQRGEDLIIPVPLGTLVRDERTGRVIADLNEVGRQVKMVSGGRGGSSMTSAGGGEKGERRMIILEYKMYTDVGLVGFPNAGKSTLLRAISNAKPKVAEYAFTSLSPTLGRMQFDDFSQLTVVDLPGLIEGAHQNKGLGLKFLRHIERARMLMFVNLPKDTRNDTHINQVNIEKLVAAWETCQVKISSVVPKSAIERDLKTRQILTPSSKCVLAIRLLNCCLAANLILLCNDVNENPGPDQVNVSEIKGLRIIHLNVCSLRNKMAEIRLFCDRHKPHILSLNETWLDGSFPDNQMSLAGYRLLRQDRDCYGGGVAVYVDEALDFERLEVITDIEVIWFELKPSKGKNILFGAFYRPPNFDAIIFVDKLEEMLRTFARDDIEMVLLGDFNFNLACTASLNTSARRFLRATRRFCLQQLIKKPTRVTEISSSLIDLIFTTKPELYRSGVFPVGFTDHFAIFG</sequence>
<comment type="caution">
    <text evidence="1">The sequence shown here is derived from an EMBL/GenBank/DDBJ whole genome shotgun (WGS) entry which is preliminary data.</text>
</comment>
<dbReference type="GO" id="GO:0042254">
    <property type="term" value="P:ribosome biogenesis"/>
    <property type="evidence" value="ECO:0007669"/>
    <property type="project" value="UniProtKB-UniRule"/>
</dbReference>
<dbReference type="Pfam" id="PF03372">
    <property type="entry name" value="Exo_endo_phos"/>
    <property type="match status" value="1"/>
</dbReference>
<evidence type="ECO:0000313" key="2">
    <source>
        <dbReference type="Proteomes" id="UP001152795"/>
    </source>
</evidence>
<dbReference type="PROSITE" id="PS51883">
    <property type="entry name" value="OBG"/>
    <property type="match status" value="1"/>
</dbReference>
<dbReference type="GO" id="GO:0005525">
    <property type="term" value="F:GTP binding"/>
    <property type="evidence" value="ECO:0007669"/>
    <property type="project" value="InterPro"/>
</dbReference>
<dbReference type="InterPro" id="IPR045086">
    <property type="entry name" value="OBG_GTPase"/>
</dbReference>
<dbReference type="OrthoDB" id="347018at2759"/>
<dbReference type="SUPFAM" id="SSF52540">
    <property type="entry name" value="P-loop containing nucleoside triphosphate hydrolases"/>
    <property type="match status" value="1"/>
</dbReference>
<accession>A0A7D9EAL8</accession>
<dbReference type="PANTHER" id="PTHR11702">
    <property type="entry name" value="DEVELOPMENTALLY REGULATED GTP-BINDING PROTEIN-RELATED"/>
    <property type="match status" value="1"/>
</dbReference>
<dbReference type="Pfam" id="PF01926">
    <property type="entry name" value="MMR_HSR1"/>
    <property type="match status" value="1"/>
</dbReference>
<dbReference type="InterPro" id="IPR006169">
    <property type="entry name" value="GTP1_OBG_dom"/>
</dbReference>
<dbReference type="SUPFAM" id="SSF56219">
    <property type="entry name" value="DNase I-like"/>
    <property type="match status" value="1"/>
</dbReference>
<dbReference type="Gene3D" id="3.60.10.10">
    <property type="entry name" value="Endonuclease/exonuclease/phosphatase"/>
    <property type="match status" value="1"/>
</dbReference>
<dbReference type="PRINTS" id="PR00326">
    <property type="entry name" value="GTP1OBG"/>
</dbReference>